<sequence length="56" mass="6097">REPKKDKANEPAAPQVVAGGPITSIAAELRELASLRDAGILTQQEFEEQKKRLLPS</sequence>
<dbReference type="InterPro" id="IPR018649">
    <property type="entry name" value="SHOCT"/>
</dbReference>
<evidence type="ECO:0000313" key="2">
    <source>
        <dbReference type="EMBL" id="RAU96023.1"/>
    </source>
</evidence>
<feature type="domain" description="SHOCT" evidence="1">
    <location>
        <begin position="27"/>
        <end position="54"/>
    </location>
</feature>
<feature type="non-terminal residue" evidence="2">
    <location>
        <position position="1"/>
    </location>
</feature>
<organism evidence="2 3">
    <name type="scientific">Mycobacterium colombiense</name>
    <dbReference type="NCBI Taxonomy" id="339268"/>
    <lineage>
        <taxon>Bacteria</taxon>
        <taxon>Bacillati</taxon>
        <taxon>Actinomycetota</taxon>
        <taxon>Actinomycetes</taxon>
        <taxon>Mycobacteriales</taxon>
        <taxon>Mycobacteriaceae</taxon>
        <taxon>Mycobacterium</taxon>
        <taxon>Mycobacterium avium complex (MAC)</taxon>
    </lineage>
</organism>
<dbReference type="RefSeq" id="WP_133259356.1">
    <property type="nucleotide sequence ID" value="NZ_QMEU01000024.1"/>
</dbReference>
<dbReference type="AlphaFoldDB" id="A0A329KL81"/>
<name>A0A329KL81_9MYCO</name>
<comment type="caution">
    <text evidence="2">The sequence shown here is derived from an EMBL/GenBank/DDBJ whole genome shotgun (WGS) entry which is preliminary data.</text>
</comment>
<evidence type="ECO:0000313" key="3">
    <source>
        <dbReference type="Proteomes" id="UP000250347"/>
    </source>
</evidence>
<accession>A0A329KL81</accession>
<proteinExistence type="predicted"/>
<dbReference type="Pfam" id="PF09851">
    <property type="entry name" value="SHOCT"/>
    <property type="match status" value="1"/>
</dbReference>
<dbReference type="EMBL" id="QMEU01000024">
    <property type="protein sequence ID" value="RAU96023.1"/>
    <property type="molecule type" value="Genomic_DNA"/>
</dbReference>
<dbReference type="Proteomes" id="UP000250347">
    <property type="component" value="Unassembled WGS sequence"/>
</dbReference>
<evidence type="ECO:0000259" key="1">
    <source>
        <dbReference type="Pfam" id="PF09851"/>
    </source>
</evidence>
<gene>
    <name evidence="2" type="ORF">DQP58_10840</name>
</gene>
<reference evidence="2 3" key="1">
    <citation type="submission" date="2018-06" db="EMBL/GenBank/DDBJ databases">
        <title>NTM in soil in Japan.</title>
        <authorList>
            <person name="Ohya K."/>
        </authorList>
    </citation>
    <scope>NUCLEOTIDE SEQUENCE [LARGE SCALE GENOMIC DNA]</scope>
    <source>
        <strain evidence="2 3">GF76</strain>
    </source>
</reference>
<protein>
    <recommendedName>
        <fullName evidence="1">SHOCT domain-containing protein</fullName>
    </recommendedName>
</protein>